<proteinExistence type="predicted"/>
<feature type="non-terminal residue" evidence="1">
    <location>
        <position position="1"/>
    </location>
</feature>
<accession>A0ABD4TYT7</accession>
<evidence type="ECO:0000313" key="2">
    <source>
        <dbReference type="Proteomes" id="UP001209486"/>
    </source>
</evidence>
<dbReference type="Proteomes" id="UP001209486">
    <property type="component" value="Unassembled WGS sequence"/>
</dbReference>
<organism evidence="1 2">
    <name type="scientific">Mobiluncus mulieris</name>
    <dbReference type="NCBI Taxonomy" id="2052"/>
    <lineage>
        <taxon>Bacteria</taxon>
        <taxon>Bacillati</taxon>
        <taxon>Actinomycetota</taxon>
        <taxon>Actinomycetes</taxon>
        <taxon>Actinomycetales</taxon>
        <taxon>Actinomycetaceae</taxon>
        <taxon>Mobiluncus</taxon>
    </lineage>
</organism>
<dbReference type="RefSeq" id="WP_263579786.1">
    <property type="nucleotide sequence ID" value="NZ_VSZY01000085.1"/>
</dbReference>
<reference evidence="1 2" key="1">
    <citation type="submission" date="2019-08" db="EMBL/GenBank/DDBJ databases">
        <title>Comparison of rpoB and gyrB Sequences from Mobiluncus Species and Development of a Multiplex PCR Method for Clinical Detection of Mobiluncus curtisii and Mobiluncus mulieris.</title>
        <authorList>
            <person name="Yang L."/>
            <person name="Shen Y."/>
            <person name="Xu G."/>
            <person name="Shu L.-B."/>
            <person name="Hu J."/>
            <person name="Zhang R."/>
            <person name="Wang Y."/>
            <person name="Zhou H.-W."/>
            <person name="Zhang X."/>
        </authorList>
    </citation>
    <scope>NUCLEOTIDE SEQUENCE [LARGE SCALE GENOMIC DNA]</scope>
    <source>
        <strain evidence="1 2">M26</strain>
    </source>
</reference>
<evidence type="ECO:0000313" key="1">
    <source>
        <dbReference type="EMBL" id="MCU9970041.1"/>
    </source>
</evidence>
<name>A0ABD4TYT7_9ACTO</name>
<sequence length="70" mass="7239">TTFIPSSLETPTKNQEKINTFCPLSPGFPQAAAARGRSPHIGAVACGDVKKGVTGRILCLILGFLVGIAT</sequence>
<protein>
    <submittedName>
        <fullName evidence="1">Uncharacterized protein</fullName>
    </submittedName>
</protein>
<dbReference type="AlphaFoldDB" id="A0ABD4TYT7"/>
<comment type="caution">
    <text evidence="1">The sequence shown here is derived from an EMBL/GenBank/DDBJ whole genome shotgun (WGS) entry which is preliminary data.</text>
</comment>
<dbReference type="EMBL" id="VSZY01000085">
    <property type="protein sequence ID" value="MCU9970041.1"/>
    <property type="molecule type" value="Genomic_DNA"/>
</dbReference>
<gene>
    <name evidence="1" type="ORF">FYZ43_11905</name>
</gene>